<dbReference type="STRING" id="111015.AXF14_09060"/>
<dbReference type="GO" id="GO:0016787">
    <property type="term" value="F:hydrolase activity"/>
    <property type="evidence" value="ECO:0007669"/>
    <property type="project" value="UniProtKB-KW"/>
</dbReference>
<evidence type="ECO:0000313" key="12">
    <source>
        <dbReference type="EMBL" id="AMD87704.1"/>
    </source>
</evidence>
<keyword evidence="7" id="KW-0862">Zinc</keyword>
<dbReference type="SUPFAM" id="SSF64438">
    <property type="entry name" value="CNF1/YfiH-like putative cysteine hydrolases"/>
    <property type="match status" value="1"/>
</dbReference>
<dbReference type="GO" id="GO:0017061">
    <property type="term" value="F:S-methyl-5-thioadenosine phosphorylase activity"/>
    <property type="evidence" value="ECO:0007669"/>
    <property type="project" value="UniProtKB-EC"/>
</dbReference>
<dbReference type="PANTHER" id="PTHR30616:SF2">
    <property type="entry name" value="PURINE NUCLEOSIDE PHOSPHORYLASE LACC1"/>
    <property type="match status" value="1"/>
</dbReference>
<accession>A0A0X8JFK0</accession>
<evidence type="ECO:0000256" key="10">
    <source>
        <dbReference type="ARBA" id="ARBA00048968"/>
    </source>
</evidence>
<dbReference type="OrthoDB" id="4279at2"/>
<keyword evidence="13" id="KW-1185">Reference proteome</keyword>
<sequence length="278" mass="28185">MRTSTTRDDLLIEVDLGPRARGYFTTRGTGAPSVPETSDDAGEGDYAGLNLAAHVGDDPARVAASRRLLEEALGLEPGGIAWMNQVHSATVARAVPGDVPTADALLLDLRGGDGAHPQAAAVLVADCVPLLLASDDGAVVSAVHAGRCGMLDGVVEAALGAMAEAGVEPASVHAAIGPCVCGRCYEVPAAMRDDAGLVEPASASTTSWGTPALDVAAGVLAQLERSGVTSISRVGVGAHAGEGPWCTLEDERFYSYRRDGVTGRIAGVVVAAPPDRQG</sequence>
<protein>
    <recommendedName>
        <fullName evidence="14">Copper oxidase</fullName>
    </recommendedName>
</protein>
<dbReference type="RefSeq" id="WP_067942663.1">
    <property type="nucleotide sequence ID" value="NZ_CP014228.1"/>
</dbReference>
<keyword evidence="6" id="KW-0378">Hydrolase</keyword>
<evidence type="ECO:0008006" key="14">
    <source>
        <dbReference type="Google" id="ProtNLM"/>
    </source>
</evidence>
<keyword evidence="5" id="KW-0479">Metal-binding</keyword>
<dbReference type="GO" id="GO:0005507">
    <property type="term" value="F:copper ion binding"/>
    <property type="evidence" value="ECO:0007669"/>
    <property type="project" value="TreeGrafter"/>
</dbReference>
<comment type="function">
    <text evidence="2">Purine nucleoside enzyme that catalyzes the phosphorolysis of adenosine and inosine nucleosides, yielding D-ribose 1-phosphate and the respective free bases, adenine and hypoxanthine. Also catalyzes the phosphorolysis of S-methyl-5'-thioadenosine into adenine and S-methyl-5-thio-alpha-D-ribose 1-phosphate. Also has adenosine deaminase activity.</text>
</comment>
<dbReference type="CDD" id="cd16833">
    <property type="entry name" value="YfiH"/>
    <property type="match status" value="1"/>
</dbReference>
<evidence type="ECO:0000256" key="6">
    <source>
        <dbReference type="ARBA" id="ARBA00022801"/>
    </source>
</evidence>
<reference evidence="13" key="1">
    <citation type="submission" date="2016-02" db="EMBL/GenBank/DDBJ databases">
        <authorList>
            <person name="Holder M.E."/>
            <person name="Ajami N.J."/>
            <person name="Petrosino J.F."/>
        </authorList>
    </citation>
    <scope>NUCLEOTIDE SEQUENCE [LARGE SCALE GENOMIC DNA]</scope>
    <source>
        <strain evidence="13">CCUG 36733</strain>
    </source>
</reference>
<comment type="catalytic activity">
    <reaction evidence="9">
        <text>adenosine + H2O + H(+) = inosine + NH4(+)</text>
        <dbReference type="Rhea" id="RHEA:24408"/>
        <dbReference type="ChEBI" id="CHEBI:15377"/>
        <dbReference type="ChEBI" id="CHEBI:15378"/>
        <dbReference type="ChEBI" id="CHEBI:16335"/>
        <dbReference type="ChEBI" id="CHEBI:17596"/>
        <dbReference type="ChEBI" id="CHEBI:28938"/>
        <dbReference type="EC" id="3.5.4.4"/>
    </reaction>
    <physiologicalReaction direction="left-to-right" evidence="9">
        <dbReference type="Rhea" id="RHEA:24409"/>
    </physiologicalReaction>
</comment>
<evidence type="ECO:0000256" key="2">
    <source>
        <dbReference type="ARBA" id="ARBA00003215"/>
    </source>
</evidence>
<dbReference type="Pfam" id="PF02578">
    <property type="entry name" value="Cu-oxidase_4"/>
    <property type="match status" value="1"/>
</dbReference>
<dbReference type="InterPro" id="IPR011324">
    <property type="entry name" value="Cytotoxic_necrot_fac-like_cat"/>
</dbReference>
<name>A0A0X8JFK0_ACTRD</name>
<evidence type="ECO:0000256" key="9">
    <source>
        <dbReference type="ARBA" id="ARBA00047989"/>
    </source>
</evidence>
<gene>
    <name evidence="12" type="ORF">AXF14_09060</name>
</gene>
<evidence type="ECO:0000256" key="1">
    <source>
        <dbReference type="ARBA" id="ARBA00000553"/>
    </source>
</evidence>
<evidence type="ECO:0000313" key="13">
    <source>
        <dbReference type="Proteomes" id="UP000065220"/>
    </source>
</evidence>
<evidence type="ECO:0000256" key="7">
    <source>
        <dbReference type="ARBA" id="ARBA00022833"/>
    </source>
</evidence>
<evidence type="ECO:0000256" key="3">
    <source>
        <dbReference type="ARBA" id="ARBA00007353"/>
    </source>
</evidence>
<proteinExistence type="inferred from homology"/>
<dbReference type="KEGG" id="ard:AXF14_09060"/>
<keyword evidence="8" id="KW-0186">Copper</keyword>
<dbReference type="Gene3D" id="3.60.140.10">
    <property type="entry name" value="CNF1/YfiH-like putative cysteine hydrolases"/>
    <property type="match status" value="1"/>
</dbReference>
<dbReference type="EMBL" id="CP014228">
    <property type="protein sequence ID" value="AMD87704.1"/>
    <property type="molecule type" value="Genomic_DNA"/>
</dbReference>
<dbReference type="PANTHER" id="PTHR30616">
    <property type="entry name" value="UNCHARACTERIZED PROTEIN YFIH"/>
    <property type="match status" value="1"/>
</dbReference>
<organism evidence="12 13">
    <name type="scientific">Actinomyces radicidentis</name>
    <dbReference type="NCBI Taxonomy" id="111015"/>
    <lineage>
        <taxon>Bacteria</taxon>
        <taxon>Bacillati</taxon>
        <taxon>Actinomycetota</taxon>
        <taxon>Actinomycetes</taxon>
        <taxon>Actinomycetales</taxon>
        <taxon>Actinomycetaceae</taxon>
        <taxon>Actinomyces</taxon>
    </lineage>
</organism>
<evidence type="ECO:0000256" key="8">
    <source>
        <dbReference type="ARBA" id="ARBA00023008"/>
    </source>
</evidence>
<comment type="catalytic activity">
    <reaction evidence="10">
        <text>adenosine + phosphate = alpha-D-ribose 1-phosphate + adenine</text>
        <dbReference type="Rhea" id="RHEA:27642"/>
        <dbReference type="ChEBI" id="CHEBI:16335"/>
        <dbReference type="ChEBI" id="CHEBI:16708"/>
        <dbReference type="ChEBI" id="CHEBI:43474"/>
        <dbReference type="ChEBI" id="CHEBI:57720"/>
        <dbReference type="EC" id="2.4.2.1"/>
    </reaction>
    <physiologicalReaction direction="left-to-right" evidence="10">
        <dbReference type="Rhea" id="RHEA:27643"/>
    </physiologicalReaction>
</comment>
<dbReference type="AlphaFoldDB" id="A0A0X8JFK0"/>
<dbReference type="InterPro" id="IPR003730">
    <property type="entry name" value="Cu_polyphenol_OxRdtase"/>
</dbReference>
<comment type="catalytic activity">
    <reaction evidence="1">
        <text>inosine + phosphate = alpha-D-ribose 1-phosphate + hypoxanthine</text>
        <dbReference type="Rhea" id="RHEA:27646"/>
        <dbReference type="ChEBI" id="CHEBI:17368"/>
        <dbReference type="ChEBI" id="CHEBI:17596"/>
        <dbReference type="ChEBI" id="CHEBI:43474"/>
        <dbReference type="ChEBI" id="CHEBI:57720"/>
        <dbReference type="EC" id="2.4.2.1"/>
    </reaction>
    <physiologicalReaction direction="left-to-right" evidence="1">
        <dbReference type="Rhea" id="RHEA:27647"/>
    </physiologicalReaction>
</comment>
<comment type="catalytic activity">
    <reaction evidence="11">
        <text>S-methyl-5'-thioadenosine + phosphate = 5-(methylsulfanyl)-alpha-D-ribose 1-phosphate + adenine</text>
        <dbReference type="Rhea" id="RHEA:11852"/>
        <dbReference type="ChEBI" id="CHEBI:16708"/>
        <dbReference type="ChEBI" id="CHEBI:17509"/>
        <dbReference type="ChEBI" id="CHEBI:43474"/>
        <dbReference type="ChEBI" id="CHEBI:58533"/>
        <dbReference type="EC" id="2.4.2.28"/>
    </reaction>
    <physiologicalReaction direction="left-to-right" evidence="11">
        <dbReference type="Rhea" id="RHEA:11853"/>
    </physiologicalReaction>
</comment>
<evidence type="ECO:0000256" key="5">
    <source>
        <dbReference type="ARBA" id="ARBA00022723"/>
    </source>
</evidence>
<keyword evidence="4" id="KW-0808">Transferase</keyword>
<evidence type="ECO:0000256" key="4">
    <source>
        <dbReference type="ARBA" id="ARBA00022679"/>
    </source>
</evidence>
<dbReference type="InterPro" id="IPR038371">
    <property type="entry name" value="Cu_polyphenol_OxRdtase_sf"/>
</dbReference>
<comment type="similarity">
    <text evidence="3">Belongs to the purine nucleoside phosphorylase YfiH/LACC1 family.</text>
</comment>
<evidence type="ECO:0000256" key="11">
    <source>
        <dbReference type="ARBA" id="ARBA00049893"/>
    </source>
</evidence>
<dbReference type="Proteomes" id="UP000065220">
    <property type="component" value="Chromosome"/>
</dbReference>